<evidence type="ECO:0000313" key="7">
    <source>
        <dbReference type="Proteomes" id="UP000325313"/>
    </source>
</evidence>
<sequence>MQDQNIQQEEDDDDPTSSKAPTTVLLTEELLRTWQKAILENQSMHALRKLLLAFKSAAFSSGSKLTNVLFSIKSSSVFNALITTTLSKIANNSKMYASMQRMLKSYFTSLTELAAQVPFQEKGDSGKDSMLHTATSLELWSSSSDQVFVAAILSLRRIAVAADSTTMESIMKGVYTALIRSAKSTTVFTLPLINLMKNSASGLYLINTEISYPIVFSYI</sequence>
<accession>A0A5B0REJ3</accession>
<dbReference type="Proteomes" id="UP000325313">
    <property type="component" value="Unassembled WGS sequence"/>
</dbReference>
<dbReference type="GO" id="GO:0005654">
    <property type="term" value="C:nucleoplasm"/>
    <property type="evidence" value="ECO:0007669"/>
    <property type="project" value="TreeGrafter"/>
</dbReference>
<dbReference type="GO" id="GO:0042273">
    <property type="term" value="P:ribosomal large subunit biogenesis"/>
    <property type="evidence" value="ECO:0007669"/>
    <property type="project" value="TreeGrafter"/>
</dbReference>
<dbReference type="PANTHER" id="PTHR12687">
    <property type="entry name" value="NUCLEOLAR COMPLEX 2 AND RAD4-RELATED"/>
    <property type="match status" value="1"/>
</dbReference>
<protein>
    <submittedName>
        <fullName evidence="5">Nucleolar Complex 2 protein</fullName>
    </submittedName>
</protein>
<organism evidence="5 7">
    <name type="scientific">Puccinia graminis f. sp. tritici</name>
    <dbReference type="NCBI Taxonomy" id="56615"/>
    <lineage>
        <taxon>Eukaryota</taxon>
        <taxon>Fungi</taxon>
        <taxon>Dikarya</taxon>
        <taxon>Basidiomycota</taxon>
        <taxon>Pucciniomycotina</taxon>
        <taxon>Pucciniomycetes</taxon>
        <taxon>Pucciniales</taxon>
        <taxon>Pucciniaceae</taxon>
        <taxon>Puccinia</taxon>
    </lineage>
</organism>
<dbReference type="GO" id="GO:0030691">
    <property type="term" value="C:Noc2p-Noc3p complex"/>
    <property type="evidence" value="ECO:0007669"/>
    <property type="project" value="TreeGrafter"/>
</dbReference>
<reference evidence="5 7" key="1">
    <citation type="submission" date="2019-05" db="EMBL/GenBank/DDBJ databases">
        <title>Emergence of the Ug99 lineage of the wheat stem rust pathogen through somatic hybridization.</title>
        <authorList>
            <person name="Li F."/>
            <person name="Upadhyaya N.M."/>
            <person name="Sperschneider J."/>
            <person name="Matny O."/>
            <person name="Nguyen-Phuc H."/>
            <person name="Mago R."/>
            <person name="Raley C."/>
            <person name="Miller M.E."/>
            <person name="Silverstein K.A.T."/>
            <person name="Henningsen E."/>
            <person name="Hirsch C.D."/>
            <person name="Visser B."/>
            <person name="Pretorius Z.A."/>
            <person name="Steffenson B.J."/>
            <person name="Schwessinger B."/>
            <person name="Dodds P.N."/>
            <person name="Figueroa M."/>
        </authorList>
    </citation>
    <scope>NUCLEOTIDE SEQUENCE [LARGE SCALE GENOMIC DNA]</scope>
    <source>
        <strain evidence="5 7">Ug99</strain>
    </source>
</reference>
<evidence type="ECO:0000313" key="6">
    <source>
        <dbReference type="EMBL" id="KAA1123662.1"/>
    </source>
</evidence>
<gene>
    <name evidence="5" type="primary">NOC2_3</name>
    <name evidence="6" type="synonym">NOC2_5</name>
    <name evidence="5" type="ORF">PGTUg99_025257</name>
    <name evidence="6" type="ORF">PGTUg99_025452</name>
</gene>
<evidence type="ECO:0000256" key="1">
    <source>
        <dbReference type="ARBA" id="ARBA00004123"/>
    </source>
</evidence>
<evidence type="ECO:0000313" key="5">
    <source>
        <dbReference type="EMBL" id="KAA1123658.1"/>
    </source>
</evidence>
<dbReference type="Pfam" id="PF03715">
    <property type="entry name" value="Noc2"/>
    <property type="match status" value="1"/>
</dbReference>
<name>A0A5B0REJ3_PUCGR</name>
<comment type="similarity">
    <text evidence="2">Belongs to the NOC2 family.</text>
</comment>
<evidence type="ECO:0000256" key="3">
    <source>
        <dbReference type="ARBA" id="ARBA00023242"/>
    </source>
</evidence>
<proteinExistence type="inferred from homology"/>
<dbReference type="AlphaFoldDB" id="A0A5B0REJ3"/>
<comment type="subcellular location">
    <subcellularLocation>
        <location evidence="1">Nucleus</location>
    </subcellularLocation>
</comment>
<evidence type="ECO:0000256" key="2">
    <source>
        <dbReference type="ARBA" id="ARBA00005907"/>
    </source>
</evidence>
<feature type="region of interest" description="Disordered" evidence="4">
    <location>
        <begin position="1"/>
        <end position="21"/>
    </location>
</feature>
<dbReference type="EMBL" id="VDEP01000207">
    <property type="protein sequence ID" value="KAA1123662.1"/>
    <property type="molecule type" value="Genomic_DNA"/>
</dbReference>
<keyword evidence="3" id="KW-0539">Nucleus</keyword>
<evidence type="ECO:0000256" key="4">
    <source>
        <dbReference type="SAM" id="MobiDB-lite"/>
    </source>
</evidence>
<dbReference type="PANTHER" id="PTHR12687:SF4">
    <property type="entry name" value="NUCLEOLAR COMPLEX PROTEIN 2 HOMOLOG"/>
    <property type="match status" value="1"/>
</dbReference>
<dbReference type="GO" id="GO:0005730">
    <property type="term" value="C:nucleolus"/>
    <property type="evidence" value="ECO:0007669"/>
    <property type="project" value="TreeGrafter"/>
</dbReference>
<dbReference type="GO" id="GO:0030690">
    <property type="term" value="C:Noc1p-Noc2p complex"/>
    <property type="evidence" value="ECO:0007669"/>
    <property type="project" value="TreeGrafter"/>
</dbReference>
<comment type="caution">
    <text evidence="5">The sequence shown here is derived from an EMBL/GenBank/DDBJ whole genome shotgun (WGS) entry which is preliminary data.</text>
</comment>
<dbReference type="InterPro" id="IPR005343">
    <property type="entry name" value="Noc2"/>
</dbReference>
<dbReference type="EMBL" id="VDEP01000207">
    <property type="protein sequence ID" value="KAA1123658.1"/>
    <property type="molecule type" value="Genomic_DNA"/>
</dbReference>